<evidence type="ECO:0000256" key="1">
    <source>
        <dbReference type="SAM" id="MobiDB-lite"/>
    </source>
</evidence>
<dbReference type="AlphaFoldDB" id="A0A4Q7YZH5"/>
<keyword evidence="3" id="KW-1185">Reference proteome</keyword>
<evidence type="ECO:0000313" key="2">
    <source>
        <dbReference type="EMBL" id="RZU42585.1"/>
    </source>
</evidence>
<gene>
    <name evidence="2" type="ORF">BDD14_4176</name>
</gene>
<dbReference type="EMBL" id="SHKW01000001">
    <property type="protein sequence ID" value="RZU42585.1"/>
    <property type="molecule type" value="Genomic_DNA"/>
</dbReference>
<dbReference type="Gene3D" id="1.25.40.10">
    <property type="entry name" value="Tetratricopeptide repeat domain"/>
    <property type="match status" value="1"/>
</dbReference>
<dbReference type="InterPro" id="IPR011990">
    <property type="entry name" value="TPR-like_helical_dom_sf"/>
</dbReference>
<dbReference type="Proteomes" id="UP000292958">
    <property type="component" value="Unassembled WGS sequence"/>
</dbReference>
<protein>
    <recommendedName>
        <fullName evidence="4">SH3 domain-containing protein</fullName>
    </recommendedName>
</protein>
<evidence type="ECO:0008006" key="4">
    <source>
        <dbReference type="Google" id="ProtNLM"/>
    </source>
</evidence>
<evidence type="ECO:0000313" key="3">
    <source>
        <dbReference type="Proteomes" id="UP000292958"/>
    </source>
</evidence>
<name>A0A4Q7YZH5_9BACT</name>
<accession>A0A4Q7YZH5</accession>
<comment type="caution">
    <text evidence="2">The sequence shown here is derived from an EMBL/GenBank/DDBJ whole genome shotgun (WGS) entry which is preliminary data.</text>
</comment>
<proteinExistence type="predicted"/>
<reference evidence="2 3" key="1">
    <citation type="submission" date="2019-02" db="EMBL/GenBank/DDBJ databases">
        <title>Genomic Encyclopedia of Archaeal and Bacterial Type Strains, Phase II (KMG-II): from individual species to whole genera.</title>
        <authorList>
            <person name="Goeker M."/>
        </authorList>
    </citation>
    <scope>NUCLEOTIDE SEQUENCE [LARGE SCALE GENOMIC DNA]</scope>
    <source>
        <strain evidence="2 3">DSM 18101</strain>
    </source>
</reference>
<feature type="region of interest" description="Disordered" evidence="1">
    <location>
        <begin position="87"/>
        <end position="115"/>
    </location>
</feature>
<organism evidence="2 3">
    <name type="scientific">Edaphobacter modestus</name>
    <dbReference type="NCBI Taxonomy" id="388466"/>
    <lineage>
        <taxon>Bacteria</taxon>
        <taxon>Pseudomonadati</taxon>
        <taxon>Acidobacteriota</taxon>
        <taxon>Terriglobia</taxon>
        <taxon>Terriglobales</taxon>
        <taxon>Acidobacteriaceae</taxon>
        <taxon>Edaphobacter</taxon>
    </lineage>
</organism>
<sequence>MSAMRNEWLRWIGTGAAMLLIAPAALPQKSKNESGYDRAARATVLHEANVYVAADANSQRLSMVAPGHEVVVVERSSPWVKVFANTDVQEDPEDKPEFGDDAAPTPSSGWIRDKGVVGPTTAEGDVILYGAAANLEDAATKPNAPKDAAMEAHLLYRRVSDYFPQSTLAPEAAWRSADIRWRLEKRDISTLPSAKEQDANLRPRIFEGEMKKIIKNYPGSKYAAMAAFEMLDNKLCGDWQGLPKCPEMEAGLYEKYAHQFPDGPRTAEALYNAVYREATVVTMYAVQEDRKKADDAAAKTQSFAAEVKAKFPQTDFAARAVSIAFKVKQGIAIYGNDRD</sequence>